<gene>
    <name evidence="8" type="ORF">GpartN1_g1359.t1</name>
</gene>
<dbReference type="InterPro" id="IPR036264">
    <property type="entry name" value="Bact_exopeptidase_dim_dom"/>
</dbReference>
<evidence type="ECO:0000256" key="2">
    <source>
        <dbReference type="ARBA" id="ARBA00006247"/>
    </source>
</evidence>
<keyword evidence="6" id="KW-0812">Transmembrane</keyword>
<comment type="similarity">
    <text evidence="2">Belongs to the peptidase M20A family.</text>
</comment>
<dbReference type="Proteomes" id="UP001061958">
    <property type="component" value="Unassembled WGS sequence"/>
</dbReference>
<organism evidence="8 9">
    <name type="scientific">Galdieria partita</name>
    <dbReference type="NCBI Taxonomy" id="83374"/>
    <lineage>
        <taxon>Eukaryota</taxon>
        <taxon>Rhodophyta</taxon>
        <taxon>Bangiophyceae</taxon>
        <taxon>Galdieriales</taxon>
        <taxon>Galdieriaceae</taxon>
        <taxon>Galdieria</taxon>
    </lineage>
</organism>
<evidence type="ECO:0000256" key="6">
    <source>
        <dbReference type="SAM" id="Phobius"/>
    </source>
</evidence>
<comment type="cofactor">
    <cofactor evidence="1">
        <name>Zn(2+)</name>
        <dbReference type="ChEBI" id="CHEBI:29105"/>
    </cofactor>
</comment>
<keyword evidence="6" id="KW-1133">Transmembrane helix</keyword>
<comment type="caution">
    <text evidence="8">The sequence shown here is derived from an EMBL/GenBank/DDBJ whole genome shotgun (WGS) entry which is preliminary data.</text>
</comment>
<dbReference type="Gene3D" id="3.30.70.360">
    <property type="match status" value="1"/>
</dbReference>
<dbReference type="PANTHER" id="PTHR43808:SF8">
    <property type="entry name" value="PEPTIDASE M20 DIMERISATION DOMAIN-CONTAINING PROTEIN"/>
    <property type="match status" value="1"/>
</dbReference>
<keyword evidence="3" id="KW-0479">Metal-binding</keyword>
<dbReference type="Gene3D" id="3.40.630.10">
    <property type="entry name" value="Zn peptidases"/>
    <property type="match status" value="1"/>
</dbReference>
<reference evidence="8" key="2">
    <citation type="submission" date="2022-01" db="EMBL/GenBank/DDBJ databases">
        <authorList>
            <person name="Hirooka S."/>
            <person name="Miyagishima S.Y."/>
        </authorList>
    </citation>
    <scope>NUCLEOTIDE SEQUENCE</scope>
    <source>
        <strain evidence="8">NBRC 102759</strain>
    </source>
</reference>
<accession>A0A9C7PRY5</accession>
<keyword evidence="6" id="KW-0472">Membrane</keyword>
<feature type="domain" description="Peptidase M20 dimerisation" evidence="7">
    <location>
        <begin position="300"/>
        <end position="399"/>
    </location>
</feature>
<dbReference type="AlphaFoldDB" id="A0A9C7PRY5"/>
<evidence type="ECO:0000256" key="5">
    <source>
        <dbReference type="ARBA" id="ARBA00022833"/>
    </source>
</evidence>
<feature type="transmembrane region" description="Helical" evidence="6">
    <location>
        <begin position="21"/>
        <end position="41"/>
    </location>
</feature>
<dbReference type="SUPFAM" id="SSF55031">
    <property type="entry name" value="Bacterial exopeptidase dimerisation domain"/>
    <property type="match status" value="1"/>
</dbReference>
<dbReference type="Pfam" id="PF01546">
    <property type="entry name" value="Peptidase_M20"/>
    <property type="match status" value="1"/>
</dbReference>
<evidence type="ECO:0000256" key="4">
    <source>
        <dbReference type="ARBA" id="ARBA00022801"/>
    </source>
</evidence>
<keyword evidence="5" id="KW-0862">Zinc</keyword>
<proteinExistence type="inferred from homology"/>
<evidence type="ECO:0000256" key="1">
    <source>
        <dbReference type="ARBA" id="ARBA00001947"/>
    </source>
</evidence>
<reference evidence="8" key="1">
    <citation type="journal article" date="2022" name="Proc. Natl. Acad. Sci. U.S.A.">
        <title>Life cycle and functional genomics of the unicellular red alga Galdieria for elucidating algal and plant evolution and industrial use.</title>
        <authorList>
            <person name="Hirooka S."/>
            <person name="Itabashi T."/>
            <person name="Ichinose T.M."/>
            <person name="Onuma R."/>
            <person name="Fujiwara T."/>
            <person name="Yamashita S."/>
            <person name="Jong L.W."/>
            <person name="Tomita R."/>
            <person name="Iwane A.H."/>
            <person name="Miyagishima S.Y."/>
        </authorList>
    </citation>
    <scope>NUCLEOTIDE SEQUENCE</scope>
    <source>
        <strain evidence="8">NBRC 102759</strain>
    </source>
</reference>
<dbReference type="SUPFAM" id="SSF53187">
    <property type="entry name" value="Zn-dependent exopeptidases"/>
    <property type="match status" value="1"/>
</dbReference>
<dbReference type="PANTHER" id="PTHR43808">
    <property type="entry name" value="ACETYLORNITHINE DEACETYLASE"/>
    <property type="match status" value="1"/>
</dbReference>
<evidence type="ECO:0000256" key="3">
    <source>
        <dbReference type="ARBA" id="ARBA00022723"/>
    </source>
</evidence>
<protein>
    <recommendedName>
        <fullName evidence="7">Peptidase M20 dimerisation domain-containing protein</fullName>
    </recommendedName>
</protein>
<dbReference type="InterPro" id="IPR050072">
    <property type="entry name" value="Peptidase_M20A"/>
</dbReference>
<dbReference type="GO" id="GO:0016787">
    <property type="term" value="F:hydrolase activity"/>
    <property type="evidence" value="ECO:0007669"/>
    <property type="project" value="UniProtKB-KW"/>
</dbReference>
<evidence type="ECO:0000259" key="7">
    <source>
        <dbReference type="Pfam" id="PF07687"/>
    </source>
</evidence>
<keyword evidence="4" id="KW-0378">Hydrolase</keyword>
<dbReference type="InterPro" id="IPR002933">
    <property type="entry name" value="Peptidase_M20"/>
</dbReference>
<dbReference type="Pfam" id="PF07687">
    <property type="entry name" value="M20_dimer"/>
    <property type="match status" value="1"/>
</dbReference>
<name>A0A9C7PRY5_9RHOD</name>
<evidence type="ECO:0000313" key="9">
    <source>
        <dbReference type="Proteomes" id="UP001061958"/>
    </source>
</evidence>
<dbReference type="InterPro" id="IPR011650">
    <property type="entry name" value="Peptidase_M20_dimer"/>
</dbReference>
<dbReference type="EMBL" id="BQMJ01000009">
    <property type="protein sequence ID" value="GJQ09568.1"/>
    <property type="molecule type" value="Genomic_DNA"/>
</dbReference>
<evidence type="ECO:0000313" key="8">
    <source>
        <dbReference type="EMBL" id="GJQ09568.1"/>
    </source>
</evidence>
<sequence length="481" mass="54006">MKASNTPVSPSKVIVSYREKYVRAFVLYLLFVALLFYVEYFHESPRPVRRSLCKISQSLTRLYACSIDSGNRKQEHFTLSSKQEGVEAGEVGSFESLRNSFANSFKSISDFHLKPLISSLKKSNWKFINWLSHFYTLVQKNSELYDNSQVVSLTRTLVDMPTCLEAVAFVADWLKARDWNVTLQPVPSQGDNKERRLNVFASRLGDPNPSIVFCSHLDTVPPFIPSSVRDDGFLYGRGVCDARGLVASMLIAAQNFSRGVGLLFVTGEETDHDGMKEANKLRLDTEYLIVGEPTENKIPIAQAGVLKMKLISEGVSCHSAYPERGKSAIVPLIKLLSELLEFKDYPKDPELGETVLNVGLMSGGIADNVIPDRASADIMFRVVSEPEIVEKMVEKLAKKYSIVTKTYSKNGPVRLYYLEGFPTFVAKYNTDIPYAKFYHKALLFGAGSILDAHTSQERISLDDLRKLPESYIHIANKLLPR</sequence>
<dbReference type="OrthoDB" id="3064516at2759"/>
<keyword evidence="9" id="KW-1185">Reference proteome</keyword>
<dbReference type="GO" id="GO:0046872">
    <property type="term" value="F:metal ion binding"/>
    <property type="evidence" value="ECO:0007669"/>
    <property type="project" value="UniProtKB-KW"/>
</dbReference>